<name>A0A388SDJ2_9BURK</name>
<dbReference type="RefSeq" id="WP_116269325.1">
    <property type="nucleotide sequence ID" value="NZ_BGZJ01000001.1"/>
</dbReference>
<dbReference type="Proteomes" id="UP000266091">
    <property type="component" value="Unassembled WGS sequence"/>
</dbReference>
<dbReference type="EMBL" id="BGZJ01000001">
    <property type="protein sequence ID" value="GBO92804.1"/>
    <property type="molecule type" value="Genomic_DNA"/>
</dbReference>
<sequence length="125" mass="14050">MEFVLKRIYDPASPEDGYRVLVDRLWPRGVKKADADISCWAKEITPSPDLRKWFHEDREGRFKTFSERYAKELEDSPAVGEFIRSIPEGTDRVTLLYAAKAGAPSHVGTLKAALEKAAAAISLKK</sequence>
<evidence type="ECO:0000313" key="1">
    <source>
        <dbReference type="EMBL" id="GBO92804.1"/>
    </source>
</evidence>
<reference evidence="1 2" key="1">
    <citation type="journal article" date="2018" name="Int. J. Syst. Evol. Microbiol.">
        <title>Mesosutterella multiformis gen. nov., sp. nov., a member of the family Sutterellaceae and Sutterella megalosphaeroides sp. nov., isolated from human faeces.</title>
        <authorList>
            <person name="Sakamoto M."/>
            <person name="Ikeyama N."/>
            <person name="Kunihiro T."/>
            <person name="Iino T."/>
            <person name="Yuki M."/>
            <person name="Ohkuma M."/>
        </authorList>
    </citation>
    <scope>NUCLEOTIDE SEQUENCE [LARGE SCALE GENOMIC DNA]</scope>
    <source>
        <strain evidence="1 2">4NBBH2</strain>
    </source>
</reference>
<accession>A0A388SDJ2</accession>
<dbReference type="Pfam" id="PF22752">
    <property type="entry name" value="DUF488-N3i"/>
    <property type="match status" value="1"/>
</dbReference>
<evidence type="ECO:0000313" key="2">
    <source>
        <dbReference type="Proteomes" id="UP000266091"/>
    </source>
</evidence>
<dbReference type="PANTHER" id="PTHR36849:SF1">
    <property type="entry name" value="CYTOPLASMIC PROTEIN"/>
    <property type="match status" value="1"/>
</dbReference>
<comment type="caution">
    <text evidence="1">The sequence shown here is derived from an EMBL/GenBank/DDBJ whole genome shotgun (WGS) entry which is preliminary data.</text>
</comment>
<proteinExistence type="predicted"/>
<gene>
    <name evidence="1" type="ORF">MESMUL_01580</name>
</gene>
<dbReference type="OrthoDB" id="9790745at2"/>
<keyword evidence="2" id="KW-1185">Reference proteome</keyword>
<dbReference type="AlphaFoldDB" id="A0A388SDJ2"/>
<protein>
    <submittedName>
        <fullName evidence="1">MarR family transcriptional regulator</fullName>
    </submittedName>
</protein>
<dbReference type="InterPro" id="IPR052552">
    <property type="entry name" value="YeaO-like"/>
</dbReference>
<organism evidence="1 2">
    <name type="scientific">Mesosutterella multiformis</name>
    <dbReference type="NCBI Taxonomy" id="2259133"/>
    <lineage>
        <taxon>Bacteria</taxon>
        <taxon>Pseudomonadati</taxon>
        <taxon>Pseudomonadota</taxon>
        <taxon>Betaproteobacteria</taxon>
        <taxon>Burkholderiales</taxon>
        <taxon>Sutterellaceae</taxon>
        <taxon>Mesosutterella</taxon>
    </lineage>
</organism>
<dbReference type="PANTHER" id="PTHR36849">
    <property type="entry name" value="CYTOPLASMIC PROTEIN-RELATED"/>
    <property type="match status" value="1"/>
</dbReference>